<accession>A0ABX1VH09</accession>
<evidence type="ECO:0000313" key="3">
    <source>
        <dbReference type="Proteomes" id="UP000609651"/>
    </source>
</evidence>
<feature type="region of interest" description="Disordered" evidence="1">
    <location>
        <begin position="94"/>
        <end position="264"/>
    </location>
</feature>
<sequence>MFRPVRLRIAPPRMVSRSLRRREPGQWNRGRRSVLLAVAAAAAAVSGCCSSAYGPSPYGGGVPGYYNQPYGASPYGAQPYGQPQFAPQPIPGTIQQQGGTYLGAPSNGGVPALPAPDSGFGFPDSGDFDNLGEPTYDGGFGETPTGGSSGPDSGGPFYDGDNAGYGPPPANGGGTPVPPLDDYDTLDIDSPNPDGVQDFEPAPPGDSPFEGFQDPAPGDFGSNDPFRENSPGSPSPSLAAAASAATPLPQTPAQPLLGTNAGGANGRIELRSAAASAQPAGPSRTVTGVVEHDPATKTWTLTYTMSPDRGDRFGGVLTLLDNGHLAGLEGEKNLIVSVDGRIDPAAGPDALGKPRFRVEAASERGYYEGQ</sequence>
<proteinExistence type="predicted"/>
<organism evidence="2 3">
    <name type="scientific">Alienimonas chondri</name>
    <dbReference type="NCBI Taxonomy" id="2681879"/>
    <lineage>
        <taxon>Bacteria</taxon>
        <taxon>Pseudomonadati</taxon>
        <taxon>Planctomycetota</taxon>
        <taxon>Planctomycetia</taxon>
        <taxon>Planctomycetales</taxon>
        <taxon>Planctomycetaceae</taxon>
        <taxon>Alienimonas</taxon>
    </lineage>
</organism>
<evidence type="ECO:0000256" key="1">
    <source>
        <dbReference type="SAM" id="MobiDB-lite"/>
    </source>
</evidence>
<keyword evidence="3" id="KW-1185">Reference proteome</keyword>
<comment type="caution">
    <text evidence="2">The sequence shown here is derived from an EMBL/GenBank/DDBJ whole genome shotgun (WGS) entry which is preliminary data.</text>
</comment>
<feature type="compositionally biased region" description="Low complexity" evidence="1">
    <location>
        <begin position="230"/>
        <end position="258"/>
    </location>
</feature>
<dbReference type="Proteomes" id="UP000609651">
    <property type="component" value="Unassembled WGS sequence"/>
</dbReference>
<protein>
    <submittedName>
        <fullName evidence="2">Uncharacterized protein</fullName>
    </submittedName>
</protein>
<feature type="compositionally biased region" description="Low complexity" evidence="1">
    <location>
        <begin position="154"/>
        <end position="165"/>
    </location>
</feature>
<dbReference type="RefSeq" id="WP_171189276.1">
    <property type="nucleotide sequence ID" value="NZ_WTPX01000146.1"/>
</dbReference>
<evidence type="ECO:0000313" key="2">
    <source>
        <dbReference type="EMBL" id="NNJ27370.1"/>
    </source>
</evidence>
<dbReference type="EMBL" id="WTPX01000146">
    <property type="protein sequence ID" value="NNJ27370.1"/>
    <property type="molecule type" value="Genomic_DNA"/>
</dbReference>
<name>A0ABX1VH09_9PLAN</name>
<reference evidence="2 3" key="1">
    <citation type="journal article" date="2020" name="Syst. Appl. Microbiol.">
        <title>Alienimonas chondri sp. nov., a novel planctomycete isolated from the biofilm of the red alga Chondrus crispus.</title>
        <authorList>
            <person name="Vitorino I."/>
            <person name="Albuquerque L."/>
            <person name="Wiegand S."/>
            <person name="Kallscheuer N."/>
            <person name="da Costa M.S."/>
            <person name="Lobo-da-Cunha A."/>
            <person name="Jogler C."/>
            <person name="Lage O.M."/>
        </authorList>
    </citation>
    <scope>NUCLEOTIDE SEQUENCE [LARGE SCALE GENOMIC DNA]</scope>
    <source>
        <strain evidence="2 3">LzC2</strain>
    </source>
</reference>
<gene>
    <name evidence="2" type="ORF">LzC2_34720</name>
</gene>